<organism evidence="1">
    <name type="scientific">Cacopsylla melanoneura</name>
    <dbReference type="NCBI Taxonomy" id="428564"/>
    <lineage>
        <taxon>Eukaryota</taxon>
        <taxon>Metazoa</taxon>
        <taxon>Ecdysozoa</taxon>
        <taxon>Arthropoda</taxon>
        <taxon>Hexapoda</taxon>
        <taxon>Insecta</taxon>
        <taxon>Pterygota</taxon>
        <taxon>Neoptera</taxon>
        <taxon>Paraneoptera</taxon>
        <taxon>Hemiptera</taxon>
        <taxon>Sternorrhyncha</taxon>
        <taxon>Psylloidea</taxon>
        <taxon>Psyllidae</taxon>
        <taxon>Psyllinae</taxon>
        <taxon>Cacopsylla</taxon>
    </lineage>
</organism>
<sequence length="119" mass="13325">MANNDLLAFHHHSQPVSLRFNHKLEDSLDLCLVDLRHRITPPNPLLGSRLNRVCRDPHNPPSTPLGILHSSLSKAIPHNRHLASNPNKTTRAVCIIQTTDLRPPLRKSSTQTICLAESK</sequence>
<dbReference type="EMBL" id="HBUF01556302">
    <property type="protein sequence ID" value="CAG6760421.1"/>
    <property type="molecule type" value="Transcribed_RNA"/>
</dbReference>
<reference evidence="1" key="1">
    <citation type="submission" date="2021-05" db="EMBL/GenBank/DDBJ databases">
        <authorList>
            <person name="Alioto T."/>
            <person name="Alioto T."/>
            <person name="Gomez Garrido J."/>
        </authorList>
    </citation>
    <scope>NUCLEOTIDE SEQUENCE</scope>
</reference>
<proteinExistence type="predicted"/>
<protein>
    <submittedName>
        <fullName evidence="1">Uncharacterized protein</fullName>
    </submittedName>
</protein>
<dbReference type="AlphaFoldDB" id="A0A8D9END3"/>
<dbReference type="EMBL" id="HBUF01556303">
    <property type="protein sequence ID" value="CAG6760423.1"/>
    <property type="molecule type" value="Transcribed_RNA"/>
</dbReference>
<name>A0A8D9END3_9HEMI</name>
<evidence type="ECO:0000313" key="1">
    <source>
        <dbReference type="EMBL" id="CAG6760423.1"/>
    </source>
</evidence>
<accession>A0A8D9END3</accession>